<proteinExistence type="predicted"/>
<evidence type="ECO:0000313" key="1">
    <source>
        <dbReference type="EMBL" id="DAD86102.1"/>
    </source>
</evidence>
<sequence>MAERRMFSKVIIDSDAFLDMPLSTQALYFHLSMRADDDGFLNNARKIQRLVGASDDDLKLLLMKRFVIGFEGGILVIKHWRMNNYLRKDRYTPTVYQDELSMLKVKENGAYTLEKTNGIQVGIPDGNQCVTQVSIGKDSIDKIREEKTVCPEPEMAPDRKKAISLTLNDKTEYWIFEDQIAKWSELFPAVDVMQELRKMKSWLDSNTSRRKTKRGILRFVNGWLSKEQDKGCRNQRYSTPPKVHAGTDNQMAGLKAFLAAEEAGDDKAGIYSDPCNDTCSIF</sequence>
<organism evidence="1">
    <name type="scientific">Siphoviridae sp. ctGyV19</name>
    <dbReference type="NCBI Taxonomy" id="2826225"/>
    <lineage>
        <taxon>Viruses</taxon>
        <taxon>Duplodnaviria</taxon>
        <taxon>Heunggongvirae</taxon>
        <taxon>Uroviricota</taxon>
        <taxon>Caudoviricetes</taxon>
    </lineage>
</organism>
<protein>
    <submittedName>
        <fullName evidence="1">Replisome organizer</fullName>
    </submittedName>
</protein>
<dbReference type="EMBL" id="BK014994">
    <property type="protein sequence ID" value="DAD86102.1"/>
    <property type="molecule type" value="Genomic_DNA"/>
</dbReference>
<accession>A0A8S5MUS8</accession>
<reference evidence="1" key="1">
    <citation type="journal article" date="2021" name="Proc. Natl. Acad. Sci. U.S.A.">
        <title>A Catalog of Tens of Thousands of Viruses from Human Metagenomes Reveals Hidden Associations with Chronic Diseases.</title>
        <authorList>
            <person name="Tisza M.J."/>
            <person name="Buck C.B."/>
        </authorList>
    </citation>
    <scope>NUCLEOTIDE SEQUENCE</scope>
    <source>
        <strain evidence="1">CtGyV19</strain>
    </source>
</reference>
<name>A0A8S5MUS8_9CAUD</name>